<protein>
    <submittedName>
        <fullName evidence="3">Uncharacterized protein</fullName>
    </submittedName>
</protein>
<keyword evidence="4" id="KW-1185">Reference proteome</keyword>
<sequence length="70" mass="7650">MTLSNLLWLFTVAAGPVLLGLAIAYGIAHQRKLTNVEQKQSDEATRELFEANDGKSADENGQVEPTRHPS</sequence>
<keyword evidence="2" id="KW-0812">Transmembrane</keyword>
<keyword evidence="2" id="KW-1133">Transmembrane helix</keyword>
<name>A0A1U9Z7S3_9HYPH</name>
<evidence type="ECO:0000313" key="3">
    <source>
        <dbReference type="EMBL" id="AQZ53767.1"/>
    </source>
</evidence>
<dbReference type="AlphaFoldDB" id="A0A1U9Z7S3"/>
<keyword evidence="3" id="KW-0614">Plasmid</keyword>
<feature type="compositionally biased region" description="Basic and acidic residues" evidence="1">
    <location>
        <begin position="39"/>
        <end position="58"/>
    </location>
</feature>
<feature type="transmembrane region" description="Helical" evidence="2">
    <location>
        <begin position="6"/>
        <end position="28"/>
    </location>
</feature>
<accession>A0A1U9Z7S3</accession>
<organism evidence="3 4">
    <name type="scientific">Martelella mediterranea DSM 17316</name>
    <dbReference type="NCBI Taxonomy" id="1122214"/>
    <lineage>
        <taxon>Bacteria</taxon>
        <taxon>Pseudomonadati</taxon>
        <taxon>Pseudomonadota</taxon>
        <taxon>Alphaproteobacteria</taxon>
        <taxon>Hyphomicrobiales</taxon>
        <taxon>Aurantimonadaceae</taxon>
        <taxon>Martelella</taxon>
    </lineage>
</organism>
<dbReference type="RefSeq" id="WP_051085164.1">
    <property type="nucleotide sequence ID" value="NZ_AQWH01000029.1"/>
</dbReference>
<keyword evidence="2" id="KW-0472">Membrane</keyword>
<geneLocation type="plasmid" evidence="4">
    <name>pmm593</name>
</geneLocation>
<feature type="region of interest" description="Disordered" evidence="1">
    <location>
        <begin position="36"/>
        <end position="70"/>
    </location>
</feature>
<dbReference type="EMBL" id="CP020331">
    <property type="protein sequence ID" value="AQZ53767.1"/>
    <property type="molecule type" value="Genomic_DNA"/>
</dbReference>
<dbReference type="KEGG" id="mmed:Mame_04475"/>
<evidence type="ECO:0000313" key="4">
    <source>
        <dbReference type="Proteomes" id="UP000191135"/>
    </source>
</evidence>
<gene>
    <name evidence="3" type="ORF">Mame_04475</name>
</gene>
<proteinExistence type="predicted"/>
<reference evidence="3 4" key="1">
    <citation type="submission" date="2017-03" db="EMBL/GenBank/DDBJ databases">
        <title>Foreign affairs: Plasmid Transfer between Roseobacters and Rhizobia.</title>
        <authorList>
            <person name="Bartling P."/>
            <person name="Bunk B."/>
            <person name="Overmann J."/>
            <person name="Brinkmann H."/>
            <person name="Petersen J."/>
        </authorList>
    </citation>
    <scope>NUCLEOTIDE SEQUENCE [LARGE SCALE GENOMIC DNA]</scope>
    <source>
        <strain evidence="3 4">MACL11</strain>
        <plasmid evidence="4">Plasmid pmm593</plasmid>
    </source>
</reference>
<evidence type="ECO:0000256" key="2">
    <source>
        <dbReference type="SAM" id="Phobius"/>
    </source>
</evidence>
<dbReference type="Proteomes" id="UP000191135">
    <property type="component" value="Plasmid pMM593"/>
</dbReference>
<dbReference type="OrthoDB" id="8402715at2"/>
<evidence type="ECO:0000256" key="1">
    <source>
        <dbReference type="SAM" id="MobiDB-lite"/>
    </source>
</evidence>